<accession>A0ABM1W2Q6</accession>
<name>A0ABM1W2Q6_APLCA</name>
<protein>
    <submittedName>
        <fullName evidence="3">Uncharacterized protein LOC118478800</fullName>
    </submittedName>
</protein>
<keyword evidence="2" id="KW-1185">Reference proteome</keyword>
<sequence>MEKSAGLTFAEAYYLQKQKEAARIRMRMDEGLDLSNEDQLNNLMTKIINSLEAGPPKLLQSIRSLLNKVSGNYAPLVTGWRDGNRLNILHYCIMYNRPEILSFLLSETYFFPPSHQPSICPYAHLAASLGMTDCLRIILDERPSDFFKATLPKHEVRIPEALKKKLNWQDNLSSRWTNNMDSILKMIKSYSEEAETMAELNQGTGKGKKNDLGDLGDLGDLDEELDNMERDFSKRTKQRNKRKNVSMVSREHTSVTKAGGQPESSPPPHPHRDKNKGSAMPESVCDKLSRRRRLTPLKKKEHRLFIYLDIFHDAPPGVIGGAGVPAHVTMSESAQNFDAVAFLKSNTINPVDRLSASPERRHQRGKSKSGKKTADVSRENSSISVFTPKPSKSVSRDKLSKPRTSHVFDEGTEQHPKLEMGVRGTKKYKPFRLKKEHRSVVEEKVPDKPYMNKSPLSLASERGHIECVQLILDNVILKQNPQMIAHEPLSLATKARSPGSILLLLTRKCSPTDYQSAVLTAIRELFPDCLAALLSSQSRERQMLFEGTNLFHILYSQSLIADYRYEVMPEMTRVLIACGEDVNSRKAPRTYPMYTLIKCAFNITVGQQIFFYIECLEILLDAKANPHYDEIQGEKCASKACFSVSRKGYTSAIQCVMENARESVNFFESSYWSKLFMKKIVTTIESRDRTTRRVLNNVLFEYMDAVISLGLNRTILRTLLRYGANPDSQLDGRYAMNVFFDNVLPYLTRFQVIDSYERYQTELSHLVLMCRAMSQTNLKEAFMIFLDDHLLTTPIQGLPVCRYFCYLAHGMLRAPRSLKDEVSLWLWKRLKRNERLVKKLPVSSEIISFILP</sequence>
<dbReference type="GeneID" id="118478800"/>
<dbReference type="Proteomes" id="UP000694888">
    <property type="component" value="Unplaced"/>
</dbReference>
<dbReference type="InterPro" id="IPR036770">
    <property type="entry name" value="Ankyrin_rpt-contain_sf"/>
</dbReference>
<evidence type="ECO:0000256" key="1">
    <source>
        <dbReference type="SAM" id="MobiDB-lite"/>
    </source>
</evidence>
<feature type="region of interest" description="Disordered" evidence="1">
    <location>
        <begin position="201"/>
        <end position="294"/>
    </location>
</feature>
<evidence type="ECO:0000313" key="3">
    <source>
        <dbReference type="RefSeq" id="XP_035828949.1"/>
    </source>
</evidence>
<dbReference type="InterPro" id="IPR002110">
    <property type="entry name" value="Ankyrin_rpt"/>
</dbReference>
<evidence type="ECO:0000313" key="2">
    <source>
        <dbReference type="Proteomes" id="UP000694888"/>
    </source>
</evidence>
<feature type="region of interest" description="Disordered" evidence="1">
    <location>
        <begin position="352"/>
        <end position="412"/>
    </location>
</feature>
<feature type="compositionally biased region" description="Acidic residues" evidence="1">
    <location>
        <begin position="217"/>
        <end position="226"/>
    </location>
</feature>
<feature type="compositionally biased region" description="Polar residues" evidence="1">
    <location>
        <begin position="379"/>
        <end position="393"/>
    </location>
</feature>
<dbReference type="Gene3D" id="1.25.40.20">
    <property type="entry name" value="Ankyrin repeat-containing domain"/>
    <property type="match status" value="1"/>
</dbReference>
<dbReference type="RefSeq" id="XP_035828949.1">
    <property type="nucleotide sequence ID" value="XM_035973056.1"/>
</dbReference>
<organism evidence="2 3">
    <name type="scientific">Aplysia californica</name>
    <name type="common">California sea hare</name>
    <dbReference type="NCBI Taxonomy" id="6500"/>
    <lineage>
        <taxon>Eukaryota</taxon>
        <taxon>Metazoa</taxon>
        <taxon>Spiralia</taxon>
        <taxon>Lophotrochozoa</taxon>
        <taxon>Mollusca</taxon>
        <taxon>Gastropoda</taxon>
        <taxon>Heterobranchia</taxon>
        <taxon>Euthyneura</taxon>
        <taxon>Tectipleura</taxon>
        <taxon>Aplysiida</taxon>
        <taxon>Aplysioidea</taxon>
        <taxon>Aplysiidae</taxon>
        <taxon>Aplysia</taxon>
    </lineage>
</organism>
<reference evidence="3" key="1">
    <citation type="submission" date="2025-08" db="UniProtKB">
        <authorList>
            <consortium name="RefSeq"/>
        </authorList>
    </citation>
    <scope>IDENTIFICATION</scope>
</reference>
<feature type="compositionally biased region" description="Basic and acidic residues" evidence="1">
    <location>
        <begin position="394"/>
        <end position="412"/>
    </location>
</feature>
<feature type="compositionally biased region" description="Basic residues" evidence="1">
    <location>
        <begin position="235"/>
        <end position="244"/>
    </location>
</feature>
<dbReference type="SMART" id="SM00248">
    <property type="entry name" value="ANK"/>
    <property type="match status" value="5"/>
</dbReference>
<dbReference type="SUPFAM" id="SSF48403">
    <property type="entry name" value="Ankyrin repeat"/>
    <property type="match status" value="1"/>
</dbReference>
<feature type="compositionally biased region" description="Basic residues" evidence="1">
    <location>
        <begin position="361"/>
        <end position="371"/>
    </location>
</feature>
<proteinExistence type="predicted"/>
<gene>
    <name evidence="3" type="primary">LOC118478800</name>
</gene>